<dbReference type="EMBL" id="AM114193">
    <property type="protein sequence ID" value="CAJ35159.1"/>
    <property type="molecule type" value="Genomic_DNA"/>
</dbReference>
<dbReference type="Proteomes" id="UP000000663">
    <property type="component" value="Chromosome"/>
</dbReference>
<sequence length="221" mass="23977">MIHSIRRGETVKKIGLVLIIALLTLSAAGCTLPSGTDGKASPTPTPYPTDITPGVITTQQPPVTATPVSSDWLSGYQETTLERSQSLPNGVKVTYSKYYKTDDWMMPFPLGGPRVNQANHGAVMLVKFYNPTSSTQSIVLDSDVKAAFSYLDANGVRRGLVTADVFYDKDTGKQFTEISIAPNETRTLYILAYVSSDADYEKTAGRLDWPTLDANPGYVQG</sequence>
<evidence type="ECO:0000313" key="2">
    <source>
        <dbReference type="Proteomes" id="UP000000663"/>
    </source>
</evidence>
<keyword evidence="2" id="KW-1185">Reference proteome</keyword>
<dbReference type="eggNOG" id="arCOG11709">
    <property type="taxonomic scope" value="Archaea"/>
</dbReference>
<protein>
    <submittedName>
        <fullName evidence="1">Uncharacterized protein</fullName>
    </submittedName>
</protein>
<reference evidence="1 2" key="1">
    <citation type="journal article" date="2006" name="Science">
        <title>Genome of rice cluster I archaea -- the key methane producers in the rice rhizosphere.</title>
        <authorList>
            <person name="Erkel C."/>
            <person name="Kube M."/>
            <person name="Reinhardt R."/>
            <person name="Liesack W."/>
        </authorList>
    </citation>
    <scope>NUCLEOTIDE SEQUENCE [LARGE SCALE GENOMIC DNA]</scope>
    <source>
        <strain evidence="2">DSM 22066 / NBRC 105507 / MRE50</strain>
    </source>
</reference>
<proteinExistence type="predicted"/>
<evidence type="ECO:0000313" key="1">
    <source>
        <dbReference type="EMBL" id="CAJ35159.1"/>
    </source>
</evidence>
<accession>Q0W958</accession>
<dbReference type="KEGG" id="rci:LRC149"/>
<gene>
    <name evidence="1" type="ORF">LRC149</name>
</gene>
<dbReference type="AlphaFoldDB" id="Q0W958"/>
<dbReference type="PROSITE" id="PS51257">
    <property type="entry name" value="PROKAR_LIPOPROTEIN"/>
    <property type="match status" value="1"/>
</dbReference>
<organism evidence="1 2">
    <name type="scientific">Methanocella arvoryzae (strain DSM 22066 / NBRC 105507 / MRE50)</name>
    <dbReference type="NCBI Taxonomy" id="351160"/>
    <lineage>
        <taxon>Archaea</taxon>
        <taxon>Methanobacteriati</taxon>
        <taxon>Methanobacteriota</taxon>
        <taxon>Stenosarchaea group</taxon>
        <taxon>Methanomicrobia</taxon>
        <taxon>Methanocellales</taxon>
        <taxon>Methanocellaceae</taxon>
        <taxon>Methanocella</taxon>
    </lineage>
</organism>
<name>Q0W958_METAR</name>